<evidence type="ECO:0000256" key="1">
    <source>
        <dbReference type="ARBA" id="ARBA00022448"/>
    </source>
</evidence>
<dbReference type="GO" id="GO:0016020">
    <property type="term" value="C:membrane"/>
    <property type="evidence" value="ECO:0007669"/>
    <property type="project" value="TreeGrafter"/>
</dbReference>
<dbReference type="VEuPathDB" id="FungiDB:LCOR_02898.1"/>
<dbReference type="InterPro" id="IPR011323">
    <property type="entry name" value="Mss4/transl-control_tumour"/>
</dbReference>
<dbReference type="InterPro" id="IPR011057">
    <property type="entry name" value="Mss4-like_sf"/>
</dbReference>
<keyword evidence="2" id="KW-0344">Guanine-nucleotide releasing factor</keyword>
<dbReference type="GO" id="GO:0015031">
    <property type="term" value="P:protein transport"/>
    <property type="evidence" value="ECO:0007669"/>
    <property type="project" value="UniProtKB-KW"/>
</dbReference>
<evidence type="ECO:0000313" key="5">
    <source>
        <dbReference type="Proteomes" id="UP000027586"/>
    </source>
</evidence>
<dbReference type="GO" id="GO:0006892">
    <property type="term" value="P:post-Golgi vesicle-mediated transport"/>
    <property type="evidence" value="ECO:0007669"/>
    <property type="project" value="TreeGrafter"/>
</dbReference>
<evidence type="ECO:0000256" key="2">
    <source>
        <dbReference type="ARBA" id="ARBA00022658"/>
    </source>
</evidence>
<dbReference type="STRING" id="1263082.A0A068RM39"/>
<dbReference type="FunFam" id="2.170.150.10:FF:000005">
    <property type="entry name" value="Guanine nucleotide exchange factor MSS4"/>
    <property type="match status" value="1"/>
</dbReference>
<keyword evidence="5" id="KW-1185">Reference proteome</keyword>
<dbReference type="GO" id="GO:0005085">
    <property type="term" value="F:guanyl-nucleotide exchange factor activity"/>
    <property type="evidence" value="ECO:0007669"/>
    <property type="project" value="UniProtKB-KW"/>
</dbReference>
<dbReference type="PANTHER" id="PTHR13276">
    <property type="entry name" value="GUANINE NUCLEOTIDE EXCHANGE FACTOR MSS4"/>
    <property type="match status" value="1"/>
</dbReference>
<evidence type="ECO:0000256" key="3">
    <source>
        <dbReference type="ARBA" id="ARBA00022927"/>
    </source>
</evidence>
<sequence>MTTTDPIPFHKLNEPLKDIVDPSTNKNVANIVCPINTCKCVIIRKGAATLVERVENKLALPEHVLQGAASEQPDDENAEGRTYFWHLGNMMDFENVGFSKTVDTTKYLSCADCDAGPIGYHDTQSDPKEFLVNVRRARYQF</sequence>
<dbReference type="InterPro" id="IPR007515">
    <property type="entry name" value="Mss4"/>
</dbReference>
<dbReference type="PANTHER" id="PTHR13276:SF0">
    <property type="entry name" value="GUANINE NUCLEOTIDE EXCHANGE FACTOR MSS4"/>
    <property type="match status" value="1"/>
</dbReference>
<dbReference type="OrthoDB" id="30840at2759"/>
<dbReference type="Gene3D" id="2.170.150.10">
    <property type="entry name" value="Metal Binding Protein, Guanine Nucleotide Exchange Factor, Chain A"/>
    <property type="match status" value="1"/>
</dbReference>
<evidence type="ECO:0000313" key="4">
    <source>
        <dbReference type="EMBL" id="CDH51258.1"/>
    </source>
</evidence>
<dbReference type="GO" id="GO:0005829">
    <property type="term" value="C:cytosol"/>
    <property type="evidence" value="ECO:0007669"/>
    <property type="project" value="TreeGrafter"/>
</dbReference>
<organism evidence="4 5">
    <name type="scientific">Lichtheimia corymbifera JMRC:FSU:9682</name>
    <dbReference type="NCBI Taxonomy" id="1263082"/>
    <lineage>
        <taxon>Eukaryota</taxon>
        <taxon>Fungi</taxon>
        <taxon>Fungi incertae sedis</taxon>
        <taxon>Mucoromycota</taxon>
        <taxon>Mucoromycotina</taxon>
        <taxon>Mucoromycetes</taxon>
        <taxon>Mucorales</taxon>
        <taxon>Lichtheimiaceae</taxon>
        <taxon>Lichtheimia</taxon>
    </lineage>
</organism>
<keyword evidence="1" id="KW-0813">Transport</keyword>
<gene>
    <name evidence="4" type="ORF">LCOR_02898.1</name>
</gene>
<dbReference type="AlphaFoldDB" id="A0A068RM39"/>
<dbReference type="Proteomes" id="UP000027586">
    <property type="component" value="Unassembled WGS sequence"/>
</dbReference>
<protein>
    <recommendedName>
        <fullName evidence="6">Mss4-like protein</fullName>
    </recommendedName>
</protein>
<dbReference type="EMBL" id="CBTN010000009">
    <property type="protein sequence ID" value="CDH51258.1"/>
    <property type="molecule type" value="Genomic_DNA"/>
</dbReference>
<comment type="caution">
    <text evidence="4">The sequence shown here is derived from an EMBL/GenBank/DDBJ whole genome shotgun (WGS) entry which is preliminary data.</text>
</comment>
<name>A0A068RM39_9FUNG</name>
<reference evidence="4" key="1">
    <citation type="submission" date="2013-08" db="EMBL/GenBank/DDBJ databases">
        <title>Gene expansion shapes genome architecture in the human pathogen Lichtheimia corymbifera: an evolutionary genomics analysis in the ancient terrestrial Mucorales (Mucoromycotina).</title>
        <authorList>
            <person name="Schwartze V.U."/>
            <person name="Winter S."/>
            <person name="Shelest E."/>
            <person name="Marcet-Houben M."/>
            <person name="Horn F."/>
            <person name="Wehner S."/>
            <person name="Hoffmann K."/>
            <person name="Riege K."/>
            <person name="Sammeth M."/>
            <person name="Nowrousian M."/>
            <person name="Valiante V."/>
            <person name="Linde J."/>
            <person name="Jacobsen I.D."/>
            <person name="Marz M."/>
            <person name="Brakhage A.A."/>
            <person name="Gabaldon T."/>
            <person name="Bocker S."/>
            <person name="Voigt K."/>
        </authorList>
    </citation>
    <scope>NUCLEOTIDE SEQUENCE [LARGE SCALE GENOMIC DNA]</scope>
    <source>
        <strain evidence="4">FSU 9682</strain>
    </source>
</reference>
<dbReference type="GO" id="GO:0007264">
    <property type="term" value="P:small GTPase-mediated signal transduction"/>
    <property type="evidence" value="ECO:0007669"/>
    <property type="project" value="InterPro"/>
</dbReference>
<dbReference type="Pfam" id="PF04421">
    <property type="entry name" value="Mss4"/>
    <property type="match status" value="1"/>
</dbReference>
<evidence type="ECO:0008006" key="6">
    <source>
        <dbReference type="Google" id="ProtNLM"/>
    </source>
</evidence>
<dbReference type="SUPFAM" id="SSF51316">
    <property type="entry name" value="Mss4-like"/>
    <property type="match status" value="1"/>
</dbReference>
<keyword evidence="3" id="KW-0653">Protein transport</keyword>
<proteinExistence type="predicted"/>
<accession>A0A068RM39</accession>
<dbReference type="PROSITE" id="PS51796">
    <property type="entry name" value="MSS4"/>
    <property type="match status" value="1"/>
</dbReference>
<dbReference type="GO" id="GO:0008270">
    <property type="term" value="F:zinc ion binding"/>
    <property type="evidence" value="ECO:0007669"/>
    <property type="project" value="TreeGrafter"/>
</dbReference>